<name>A0A2D3L9W5_PREIN</name>
<dbReference type="EMBL" id="CP024724">
    <property type="protein sequence ID" value="ATV27333.1"/>
    <property type="molecule type" value="Genomic_DNA"/>
</dbReference>
<protein>
    <submittedName>
        <fullName evidence="1">Uncharacterized protein</fullName>
    </submittedName>
</protein>
<reference evidence="1 2" key="1">
    <citation type="submission" date="2017-11" db="EMBL/GenBank/DDBJ databases">
        <title>Genome sequencing of Prevotella intermedia KCOM 2837.</title>
        <authorList>
            <person name="Kook J.-K."/>
            <person name="Park S.-N."/>
            <person name="Lim Y.K."/>
        </authorList>
    </citation>
    <scope>NUCLEOTIDE SEQUENCE [LARGE SCALE GENOMIC DNA]</scope>
    <source>
        <strain evidence="1 2">KCOM 2837</strain>
    </source>
</reference>
<gene>
    <name evidence="1" type="ORF">CTM62_11230</name>
</gene>
<evidence type="ECO:0000313" key="1">
    <source>
        <dbReference type="EMBL" id="ATV27333.1"/>
    </source>
</evidence>
<dbReference type="AlphaFoldDB" id="A0A2D3L9W5"/>
<dbReference type="Proteomes" id="UP000229630">
    <property type="component" value="Chromosome 2"/>
</dbReference>
<evidence type="ECO:0000313" key="2">
    <source>
        <dbReference type="Proteomes" id="UP000229630"/>
    </source>
</evidence>
<organism evidence="1 2">
    <name type="scientific">Prevotella intermedia</name>
    <dbReference type="NCBI Taxonomy" id="28131"/>
    <lineage>
        <taxon>Bacteria</taxon>
        <taxon>Pseudomonadati</taxon>
        <taxon>Bacteroidota</taxon>
        <taxon>Bacteroidia</taxon>
        <taxon>Bacteroidales</taxon>
        <taxon>Prevotellaceae</taxon>
        <taxon>Prevotella</taxon>
    </lineage>
</organism>
<proteinExistence type="predicted"/>
<sequence>MLVKNIYSLIALFPPKNKMRKTEFAPFNCETAGRLQIGNHEAESGQKNGTNGTMLKLFRNFAAKISIH</sequence>
<accession>A0A2D3L9W5</accession>